<feature type="domain" description="DUF4062" evidence="1">
    <location>
        <begin position="7"/>
        <end position="85"/>
    </location>
</feature>
<sequence length="333" mass="39512">MDDRKFQVFISTSGPEMAPEYSILCQTLVTMGYFAWGLQQRCEDTEHFARRQIDECDYFVVLISQSYGDLSSSHLSYMQLEYIYAMARQKPVVAFIDMSDACLAIDAQYKRDERQPLPVFRHLIQHDLTCVFPYYGLDDLESKVRARMPEMDIYYPAQGWVRSANTRALHDEIQQLKHRIKQFERRQALQTGLVSQFTSVQLTDIFDLEYHVNAYKNESDRYQKIKCSKRIVWLDLVKILGQCFIQPQAEEQFEQCLNYYLTQMVWNEHYLFDAKITGISDIEVHVKSLYTIKIQMKQNEWIIPIGRDHRYKLIWQVTSETQALLKKEQEARQ</sequence>
<evidence type="ECO:0000313" key="3">
    <source>
        <dbReference type="Proteomes" id="UP000243463"/>
    </source>
</evidence>
<protein>
    <recommendedName>
        <fullName evidence="1">DUF4062 domain-containing protein</fullName>
    </recommendedName>
</protein>
<proteinExistence type="predicted"/>
<accession>A0A217EHJ3</accession>
<dbReference type="OrthoDB" id="72299at2"/>
<dbReference type="AlphaFoldDB" id="A0A217EHJ3"/>
<name>A0A217EHJ3_9GAMM</name>
<evidence type="ECO:0000313" key="2">
    <source>
        <dbReference type="EMBL" id="SNQ29827.1"/>
    </source>
</evidence>
<keyword evidence="3" id="KW-1185">Reference proteome</keyword>
<dbReference type="RefSeq" id="WP_088823878.1">
    <property type="nucleotide sequence ID" value="NZ_FZLN01000003.1"/>
</dbReference>
<evidence type="ECO:0000259" key="1">
    <source>
        <dbReference type="Pfam" id="PF13271"/>
    </source>
</evidence>
<dbReference type="Proteomes" id="UP000243463">
    <property type="component" value="Unassembled WGS sequence"/>
</dbReference>
<organism evidence="2 3">
    <name type="scientific">Acinetobacter apis</name>
    <dbReference type="NCBI Taxonomy" id="1229165"/>
    <lineage>
        <taxon>Bacteria</taxon>
        <taxon>Pseudomonadati</taxon>
        <taxon>Pseudomonadota</taxon>
        <taxon>Gammaproteobacteria</taxon>
        <taxon>Moraxellales</taxon>
        <taxon>Moraxellaceae</taxon>
        <taxon>Acinetobacter</taxon>
    </lineage>
</organism>
<dbReference type="Pfam" id="PF13271">
    <property type="entry name" value="DUF4062"/>
    <property type="match status" value="1"/>
</dbReference>
<dbReference type="InterPro" id="IPR025139">
    <property type="entry name" value="DUF4062"/>
</dbReference>
<reference evidence="3" key="1">
    <citation type="submission" date="2017-06" db="EMBL/GenBank/DDBJ databases">
        <authorList>
            <person name="Varghese N."/>
            <person name="Submissions S."/>
        </authorList>
    </citation>
    <scope>NUCLEOTIDE SEQUENCE [LARGE SCALE GENOMIC DNA]</scope>
    <source>
        <strain evidence="3">ANC 5114</strain>
    </source>
</reference>
<gene>
    <name evidence="2" type="ORF">SAMN05444584_1798</name>
</gene>
<dbReference type="EMBL" id="FZLN01000003">
    <property type="protein sequence ID" value="SNQ29827.1"/>
    <property type="molecule type" value="Genomic_DNA"/>
</dbReference>